<dbReference type="Gene3D" id="1.10.260.40">
    <property type="entry name" value="lambda repressor-like DNA-binding domains"/>
    <property type="match status" value="1"/>
</dbReference>
<feature type="compositionally biased region" description="Polar residues" evidence="1">
    <location>
        <begin position="172"/>
        <end position="186"/>
    </location>
</feature>
<dbReference type="Pfam" id="PF13413">
    <property type="entry name" value="HTH_25"/>
    <property type="match status" value="1"/>
</dbReference>
<protein>
    <submittedName>
        <fullName evidence="4">Cytoskeleton protein RodZ</fullName>
    </submittedName>
</protein>
<feature type="region of interest" description="Disordered" evidence="1">
    <location>
        <begin position="1"/>
        <end position="21"/>
    </location>
</feature>
<dbReference type="EMBL" id="FOHV01000001">
    <property type="protein sequence ID" value="SES63467.1"/>
    <property type="molecule type" value="Genomic_DNA"/>
</dbReference>
<dbReference type="SUPFAM" id="SSF47413">
    <property type="entry name" value="lambda repressor-like DNA-binding domains"/>
    <property type="match status" value="1"/>
</dbReference>
<dbReference type="RefSeq" id="WP_093316439.1">
    <property type="nucleotide sequence ID" value="NZ_FOHV01000001.1"/>
</dbReference>
<evidence type="ECO:0000256" key="2">
    <source>
        <dbReference type="SAM" id="Phobius"/>
    </source>
</evidence>
<proteinExistence type="predicted"/>
<feature type="domain" description="Cytoskeleton protein RodZ-like C-terminal" evidence="3">
    <location>
        <begin position="264"/>
        <end position="335"/>
    </location>
</feature>
<dbReference type="GO" id="GO:0003677">
    <property type="term" value="F:DNA binding"/>
    <property type="evidence" value="ECO:0007669"/>
    <property type="project" value="InterPro"/>
</dbReference>
<dbReference type="Proteomes" id="UP000242642">
    <property type="component" value="Unassembled WGS sequence"/>
</dbReference>
<feature type="region of interest" description="Disordered" evidence="1">
    <location>
        <begin position="172"/>
        <end position="201"/>
    </location>
</feature>
<keyword evidence="2" id="KW-0812">Transmembrane</keyword>
<dbReference type="Pfam" id="PF13464">
    <property type="entry name" value="RodZ_C"/>
    <property type="match status" value="1"/>
</dbReference>
<accession>A0A1H9Y3Y0</accession>
<evidence type="ECO:0000313" key="5">
    <source>
        <dbReference type="Proteomes" id="UP000242642"/>
    </source>
</evidence>
<keyword evidence="5" id="KW-1185">Reference proteome</keyword>
<feature type="transmembrane region" description="Helical" evidence="2">
    <location>
        <begin position="123"/>
        <end position="144"/>
    </location>
</feature>
<dbReference type="InterPro" id="IPR025194">
    <property type="entry name" value="RodZ-like_C"/>
</dbReference>
<organism evidence="4 5">
    <name type="scientific">Thorsellia anophelis DSM 18579</name>
    <dbReference type="NCBI Taxonomy" id="1123402"/>
    <lineage>
        <taxon>Bacteria</taxon>
        <taxon>Pseudomonadati</taxon>
        <taxon>Pseudomonadota</taxon>
        <taxon>Gammaproteobacteria</taxon>
        <taxon>Enterobacterales</taxon>
        <taxon>Thorselliaceae</taxon>
        <taxon>Thorsellia</taxon>
    </lineage>
</organism>
<dbReference type="InterPro" id="IPR050400">
    <property type="entry name" value="Bact_Cytoskel_RodZ"/>
</dbReference>
<evidence type="ECO:0000313" key="4">
    <source>
        <dbReference type="EMBL" id="SES63467.1"/>
    </source>
</evidence>
<keyword evidence="2" id="KW-1133">Transmembrane helix</keyword>
<dbReference type="STRING" id="1123402.SAMN02583745_00037"/>
<reference evidence="5" key="1">
    <citation type="submission" date="2016-10" db="EMBL/GenBank/DDBJ databases">
        <authorList>
            <person name="Varghese N."/>
            <person name="Submissions S."/>
        </authorList>
    </citation>
    <scope>NUCLEOTIDE SEQUENCE [LARGE SCALE GENOMIC DNA]</scope>
    <source>
        <strain evidence="5">DSM 18579</strain>
    </source>
</reference>
<evidence type="ECO:0000259" key="3">
    <source>
        <dbReference type="Pfam" id="PF13464"/>
    </source>
</evidence>
<dbReference type="AlphaFoldDB" id="A0A1H9Y3Y0"/>
<keyword evidence="2" id="KW-0472">Membrane</keyword>
<dbReference type="CDD" id="cd00093">
    <property type="entry name" value="HTH_XRE"/>
    <property type="match status" value="1"/>
</dbReference>
<dbReference type="InterPro" id="IPR001387">
    <property type="entry name" value="Cro/C1-type_HTH"/>
</dbReference>
<gene>
    <name evidence="4" type="ORF">SAMN02583745_00037</name>
</gene>
<dbReference type="InterPro" id="IPR010982">
    <property type="entry name" value="Lambda_DNA-bd_dom_sf"/>
</dbReference>
<sequence length="340" mass="37097">MKTINNETQTPAESQSQTNNEHIQQATIGEIFRSEREKLELTIDTVAKRLHLKKSVIIELENNELPDVASTFVRGYIRSYAKLLGLPESQLLSMVNTEKPLEVASPTPLQSYSIEKKKRRKDIWFKVISGLVVFSIIGVTGAYLHNYQQEKSQSIVPLDTINDSTTINNNIPLSVNSNTPNVSSGANGPLAIPNTNNTQSAPLGIESTLQAPSQPNVLISTEQSENAPTLTIQEAVNDTLAQKNNIVQNEDSESTNIVSSGIIMNFSADCWVELVDASGKILFSGLKKNGDELKFTEGAPFKLKLGVPSAVSINFDGDPIDITGFIKKGQVAKFTVPLTE</sequence>
<dbReference type="NCBIfam" id="NF008109">
    <property type="entry name" value="PRK10856.1"/>
    <property type="match status" value="1"/>
</dbReference>
<name>A0A1H9Y3Y0_9GAMM</name>
<dbReference type="OrthoDB" id="9790252at2"/>
<evidence type="ECO:0000256" key="1">
    <source>
        <dbReference type="SAM" id="MobiDB-lite"/>
    </source>
</evidence>
<dbReference type="PANTHER" id="PTHR34475:SF1">
    <property type="entry name" value="CYTOSKELETON PROTEIN RODZ"/>
    <property type="match status" value="1"/>
</dbReference>
<dbReference type="PANTHER" id="PTHR34475">
    <property type="match status" value="1"/>
</dbReference>